<dbReference type="Gene3D" id="3.20.20.10">
    <property type="entry name" value="Alanine racemase"/>
    <property type="match status" value="1"/>
</dbReference>
<reference evidence="2" key="3">
    <citation type="submission" date="2025-09" db="UniProtKB">
        <authorList>
            <consortium name="Ensembl"/>
        </authorList>
    </citation>
    <scope>IDENTIFICATION</scope>
</reference>
<evidence type="ECO:0000313" key="3">
    <source>
        <dbReference type="Proteomes" id="UP000008227"/>
    </source>
</evidence>
<name>A0A8W4FPX7_PIG</name>
<dbReference type="Proteomes" id="UP000008227">
    <property type="component" value="Chromosome 13"/>
</dbReference>
<dbReference type="Ensembl" id="ENSSSCT00000013055.4">
    <property type="protein sequence ID" value="ENSSSCP00000081263.1"/>
    <property type="gene ID" value="ENSSSCG00000011931.4"/>
</dbReference>
<dbReference type="InterPro" id="IPR029066">
    <property type="entry name" value="PLP-binding_barrel"/>
</dbReference>
<proteinExistence type="predicted"/>
<dbReference type="PANTHER" id="PTHR10146:SF14">
    <property type="entry name" value="PYRIDOXAL PHOSPHATE HOMEOSTASIS PROTEIN"/>
    <property type="match status" value="1"/>
</dbReference>
<organism evidence="2 3">
    <name type="scientific">Sus scrofa</name>
    <name type="common">Pig</name>
    <dbReference type="NCBI Taxonomy" id="9823"/>
    <lineage>
        <taxon>Eukaryota</taxon>
        <taxon>Metazoa</taxon>
        <taxon>Chordata</taxon>
        <taxon>Craniata</taxon>
        <taxon>Vertebrata</taxon>
        <taxon>Euteleostomi</taxon>
        <taxon>Mammalia</taxon>
        <taxon>Eutheria</taxon>
        <taxon>Laurasiatheria</taxon>
        <taxon>Artiodactyla</taxon>
        <taxon>Suina</taxon>
        <taxon>Suidae</taxon>
        <taxon>Sus</taxon>
    </lineage>
</organism>
<dbReference type="PANTHER" id="PTHR10146">
    <property type="entry name" value="PROLINE SYNTHETASE CO-TRANSCRIBED BACTERIAL HOMOLOG PROTEIN"/>
    <property type="match status" value="1"/>
</dbReference>
<keyword evidence="1" id="KW-0663">Pyridoxal phosphate</keyword>
<dbReference type="GeneTree" id="ENSGT00390000004928"/>
<reference evidence="2" key="1">
    <citation type="journal article" date="2020" name="Gigascience">
        <title>An improved pig reference genome sequence to enable pig genetics and genomics research.</title>
        <authorList>
            <person name="Warr A."/>
            <person name="Affara N."/>
            <person name="Aken B."/>
            <person name="Beiki H."/>
            <person name="Bickhart D.M."/>
            <person name="Billis K."/>
            <person name="Chow W."/>
            <person name="Eory L."/>
            <person name="Finlayson H.A."/>
            <person name="Flicek P."/>
            <person name="Giron C.G."/>
            <person name="Griffin D.K."/>
            <person name="Hall R."/>
            <person name="Hannum G."/>
            <person name="Hourlier T."/>
            <person name="Howe K."/>
            <person name="Hume D.A."/>
            <person name="Izuogu O."/>
            <person name="Kim K."/>
            <person name="Koren S."/>
            <person name="Liu H."/>
            <person name="Manchanda N."/>
            <person name="Martin F.J."/>
            <person name="Nonneman D.J."/>
            <person name="O'Connor R.E."/>
            <person name="Phillippy A.M."/>
            <person name="Rohrer G.A."/>
            <person name="Rosen B.D."/>
            <person name="Rund L.A."/>
            <person name="Sargent C.A."/>
            <person name="Schook L.B."/>
            <person name="Schroeder S.G."/>
            <person name="Schwartz A.S."/>
            <person name="Skinner B.M."/>
            <person name="Talbot R."/>
            <person name="Tseng E."/>
            <person name="Tuggle C.K."/>
            <person name="Watson M."/>
            <person name="Smith T.P.L."/>
            <person name="Archibald A.L."/>
        </authorList>
    </citation>
    <scope>NUCLEOTIDE SEQUENCE [LARGE SCALE GENOMIC DNA]</scope>
    <source>
        <strain evidence="2">Duroc</strain>
    </source>
</reference>
<reference evidence="2" key="2">
    <citation type="submission" date="2025-08" db="UniProtKB">
        <authorList>
            <consortium name="Ensembl"/>
        </authorList>
    </citation>
    <scope>IDENTIFICATION</scope>
</reference>
<dbReference type="AlphaFoldDB" id="A0A8W4FPX7"/>
<evidence type="ECO:0000313" key="2">
    <source>
        <dbReference type="Ensembl" id="ENSSSCP00000081263.1"/>
    </source>
</evidence>
<evidence type="ECO:0008006" key="4">
    <source>
        <dbReference type="Google" id="ProtNLM"/>
    </source>
</evidence>
<dbReference type="SUPFAM" id="SSF51419">
    <property type="entry name" value="PLP-binding barrel"/>
    <property type="match status" value="1"/>
</dbReference>
<dbReference type="GO" id="GO:0042816">
    <property type="term" value="P:vitamin B6 metabolic process"/>
    <property type="evidence" value="ECO:0000318"/>
    <property type="project" value="GO_Central"/>
</dbReference>
<sequence>MWRAGSMSMELAGNQMSVAELLAIQPGLVAVSGTKPADMVMEVHSHGQCTYRENYFQELLNKASNPKILSSCPEIKWHFIGHLQKQNVNKLIVVLNLFMLEMVGPKKLADKVNSWWQKRGSPERSEVTVQVTPVEQKAKVACSLQRQWPWWNT</sequence>
<dbReference type="GO" id="GO:0005737">
    <property type="term" value="C:cytoplasm"/>
    <property type="evidence" value="ECO:0000318"/>
    <property type="project" value="GO_Central"/>
</dbReference>
<evidence type="ECO:0000256" key="1">
    <source>
        <dbReference type="ARBA" id="ARBA00022898"/>
    </source>
</evidence>
<dbReference type="GO" id="GO:0030170">
    <property type="term" value="F:pyridoxal phosphate binding"/>
    <property type="evidence" value="ECO:0000318"/>
    <property type="project" value="GO_Central"/>
</dbReference>
<protein>
    <recommendedName>
        <fullName evidence="4">Pyridoxal phosphate binding protein</fullName>
    </recommendedName>
</protein>
<dbReference type="PROSITE" id="PS01211">
    <property type="entry name" value="UPF0001"/>
    <property type="match status" value="1"/>
</dbReference>
<dbReference type="InterPro" id="IPR011078">
    <property type="entry name" value="PyrdxlP_homeostasis"/>
</dbReference>
<accession>A0A8W4FPX7</accession>
<keyword evidence="3" id="KW-1185">Reference proteome</keyword>